<dbReference type="InterPro" id="IPR050834">
    <property type="entry name" value="Glycosyltransf_2"/>
</dbReference>
<evidence type="ECO:0000259" key="2">
    <source>
        <dbReference type="Pfam" id="PF00535"/>
    </source>
</evidence>
<dbReference type="RefSeq" id="WP_118154589.1">
    <property type="nucleotide sequence ID" value="NZ_QWEY01000009.1"/>
</dbReference>
<dbReference type="Gene3D" id="3.90.550.10">
    <property type="entry name" value="Spore Coat Polysaccharide Biosynthesis Protein SpsA, Chain A"/>
    <property type="match status" value="1"/>
</dbReference>
<dbReference type="EMBL" id="QWEY01000009">
    <property type="protein sequence ID" value="RGP36329.1"/>
    <property type="molecule type" value="Genomic_DNA"/>
</dbReference>
<dbReference type="SUPFAM" id="SSF53448">
    <property type="entry name" value="Nucleotide-diphospho-sugar transferases"/>
    <property type="match status" value="1"/>
</dbReference>
<gene>
    <name evidence="3" type="ORF">D1012_16250</name>
</gene>
<keyword evidence="1" id="KW-1133">Transmembrane helix</keyword>
<comment type="caution">
    <text evidence="3">The sequence shown here is derived from an EMBL/GenBank/DDBJ whole genome shotgun (WGS) entry which is preliminary data.</text>
</comment>
<evidence type="ECO:0000256" key="1">
    <source>
        <dbReference type="SAM" id="Phobius"/>
    </source>
</evidence>
<dbReference type="PANTHER" id="PTHR43685">
    <property type="entry name" value="GLYCOSYLTRANSFERASE"/>
    <property type="match status" value="1"/>
</dbReference>
<dbReference type="PANTHER" id="PTHR43685:SF2">
    <property type="entry name" value="GLYCOSYLTRANSFERASE 2-LIKE DOMAIN-CONTAINING PROTEIN"/>
    <property type="match status" value="1"/>
</dbReference>
<dbReference type="Pfam" id="PF00535">
    <property type="entry name" value="Glycos_transf_2"/>
    <property type="match status" value="1"/>
</dbReference>
<name>A0A411YZT6_9RHOB</name>
<evidence type="ECO:0000313" key="4">
    <source>
        <dbReference type="Proteomes" id="UP000284547"/>
    </source>
</evidence>
<dbReference type="OrthoDB" id="6653642at2"/>
<dbReference type="InterPro" id="IPR001173">
    <property type="entry name" value="Glyco_trans_2-like"/>
</dbReference>
<evidence type="ECO:0000313" key="3">
    <source>
        <dbReference type="EMBL" id="RGP36329.1"/>
    </source>
</evidence>
<sequence>MPDRLPFVSVIVPTHNRRDSLVTCLNGLLAQDYPPDRYEIHVVHNWSDDGTDAAVAAIAQTAPVPIHYARRNGRGPAPSRQFGAQAAIGSVLAFIDDDCVPLPGWITSGVAGFGPSTGFVQGATYPNPAHQRRIFEKTVHIPAPSPWFETCNIFYLSEAFEAVQGFTGPFGDLFYGEDTDLGRRVLAAGYDAGFAPDAVVYHDITAQSVRRWLMECWHLRNIPMLVRRWPGLRDALFLGVFLNRQTAAFDLGVLGLLSVPLVGSSGLLAFVPFFFVRMLEPGRYRNPIVVALRAAFGLPRSAVTFAALVTGSVRHGSPREGGIVL</sequence>
<keyword evidence="3" id="KW-0808">Transferase</keyword>
<keyword evidence="1" id="KW-0472">Membrane</keyword>
<keyword evidence="1" id="KW-0812">Transmembrane</keyword>
<feature type="domain" description="Glycosyltransferase 2-like" evidence="2">
    <location>
        <begin position="9"/>
        <end position="137"/>
    </location>
</feature>
<proteinExistence type="predicted"/>
<reference evidence="3 4" key="1">
    <citation type="submission" date="2018-08" db="EMBL/GenBank/DDBJ databases">
        <title>Flavobacterium tibetense sp. nov., isolated from a wetland YonghuCo on Tibetan Plateau.</title>
        <authorList>
            <person name="Phurbu D."/>
            <person name="Lu H."/>
            <person name="Xing P."/>
        </authorList>
    </citation>
    <scope>NUCLEOTIDE SEQUENCE [LARGE SCALE GENOMIC DNA]</scope>
    <source>
        <strain evidence="3 4">DJC</strain>
    </source>
</reference>
<keyword evidence="4" id="KW-1185">Reference proteome</keyword>
<protein>
    <submittedName>
        <fullName evidence="3">Glycosyltransferase</fullName>
    </submittedName>
</protein>
<dbReference type="InterPro" id="IPR029044">
    <property type="entry name" value="Nucleotide-diphossugar_trans"/>
</dbReference>
<dbReference type="GO" id="GO:0016740">
    <property type="term" value="F:transferase activity"/>
    <property type="evidence" value="ECO:0007669"/>
    <property type="project" value="UniProtKB-KW"/>
</dbReference>
<accession>A0A411YZT6</accession>
<organism evidence="3 4">
    <name type="scientific">Pseudotabrizicola alkalilacus</name>
    <dbReference type="NCBI Taxonomy" id="2305252"/>
    <lineage>
        <taxon>Bacteria</taxon>
        <taxon>Pseudomonadati</taxon>
        <taxon>Pseudomonadota</taxon>
        <taxon>Alphaproteobacteria</taxon>
        <taxon>Rhodobacterales</taxon>
        <taxon>Paracoccaceae</taxon>
        <taxon>Pseudotabrizicola</taxon>
    </lineage>
</organism>
<feature type="transmembrane region" description="Helical" evidence="1">
    <location>
        <begin position="251"/>
        <end position="276"/>
    </location>
</feature>
<dbReference type="AlphaFoldDB" id="A0A411YZT6"/>
<dbReference type="CDD" id="cd00761">
    <property type="entry name" value="Glyco_tranf_GTA_type"/>
    <property type="match status" value="1"/>
</dbReference>
<dbReference type="Proteomes" id="UP000284547">
    <property type="component" value="Unassembled WGS sequence"/>
</dbReference>